<accession>A0A380DL92</accession>
<dbReference type="AlphaFoldDB" id="A0A380DL92"/>
<name>A0A380DL92_STAAU</name>
<reference evidence="1 2" key="1">
    <citation type="submission" date="2018-06" db="EMBL/GenBank/DDBJ databases">
        <authorList>
            <consortium name="Pathogen Informatics"/>
            <person name="Doyle S."/>
        </authorList>
    </citation>
    <scope>NUCLEOTIDE SEQUENCE [LARGE SCALE GENOMIC DNA]</scope>
    <source>
        <strain evidence="1 2">NCTC5664</strain>
    </source>
</reference>
<dbReference type="Proteomes" id="UP000254502">
    <property type="component" value="Unassembled WGS sequence"/>
</dbReference>
<protein>
    <submittedName>
        <fullName evidence="1">O-methyltransferase</fullName>
    </submittedName>
</protein>
<dbReference type="EMBL" id="UHAQ01000002">
    <property type="protein sequence ID" value="SUK31509.1"/>
    <property type="molecule type" value="Genomic_DNA"/>
</dbReference>
<organism evidence="1 2">
    <name type="scientific">Staphylococcus aureus</name>
    <dbReference type="NCBI Taxonomy" id="1280"/>
    <lineage>
        <taxon>Bacteria</taxon>
        <taxon>Bacillati</taxon>
        <taxon>Bacillota</taxon>
        <taxon>Bacilli</taxon>
        <taxon>Bacillales</taxon>
        <taxon>Staphylococcaceae</taxon>
        <taxon>Staphylococcus</taxon>
    </lineage>
</organism>
<dbReference type="GO" id="GO:0032259">
    <property type="term" value="P:methylation"/>
    <property type="evidence" value="ECO:0007669"/>
    <property type="project" value="UniProtKB-KW"/>
</dbReference>
<keyword evidence="1" id="KW-0808">Transferase</keyword>
<evidence type="ECO:0000313" key="2">
    <source>
        <dbReference type="Proteomes" id="UP000254502"/>
    </source>
</evidence>
<gene>
    <name evidence="1" type="ORF">NCTC5664_00197</name>
</gene>
<evidence type="ECO:0000313" key="1">
    <source>
        <dbReference type="EMBL" id="SUK31509.1"/>
    </source>
</evidence>
<proteinExistence type="predicted"/>
<sequence>MVHRADRLMDVLFEMRKVNIEPKKVVFIYSKVGKIGTNDSCRRSKRWKSRFRNHAPRFIFIMKMVIIVKK</sequence>
<dbReference type="GO" id="GO:0008168">
    <property type="term" value="F:methyltransferase activity"/>
    <property type="evidence" value="ECO:0007669"/>
    <property type="project" value="UniProtKB-KW"/>
</dbReference>
<keyword evidence="1" id="KW-0489">Methyltransferase</keyword>